<evidence type="ECO:0000256" key="1">
    <source>
        <dbReference type="SAM" id="MobiDB-lite"/>
    </source>
</evidence>
<dbReference type="PANTHER" id="PTHR43187:SF1">
    <property type="entry name" value="GLUTAMINE AMIDOTRANSFERASE DUG3-RELATED"/>
    <property type="match status" value="1"/>
</dbReference>
<dbReference type="OrthoDB" id="14446at2759"/>
<dbReference type="Proteomes" id="UP000023152">
    <property type="component" value="Unassembled WGS sequence"/>
</dbReference>
<comment type="caution">
    <text evidence="2">The sequence shown here is derived from an EMBL/GenBank/DDBJ whole genome shotgun (WGS) entry which is preliminary data.</text>
</comment>
<feature type="region of interest" description="Disordered" evidence="1">
    <location>
        <begin position="136"/>
        <end position="177"/>
    </location>
</feature>
<organism evidence="2 3">
    <name type="scientific">Reticulomyxa filosa</name>
    <dbReference type="NCBI Taxonomy" id="46433"/>
    <lineage>
        <taxon>Eukaryota</taxon>
        <taxon>Sar</taxon>
        <taxon>Rhizaria</taxon>
        <taxon>Retaria</taxon>
        <taxon>Foraminifera</taxon>
        <taxon>Monothalamids</taxon>
        <taxon>Reticulomyxidae</taxon>
        <taxon>Reticulomyxa</taxon>
    </lineage>
</organism>
<feature type="compositionally biased region" description="Low complexity" evidence="1">
    <location>
        <begin position="136"/>
        <end position="167"/>
    </location>
</feature>
<dbReference type="AlphaFoldDB" id="X6MUV2"/>
<gene>
    <name evidence="2" type="ORF">RFI_19535</name>
</gene>
<dbReference type="GO" id="GO:0061672">
    <property type="term" value="C:glutathione hydrolase complex"/>
    <property type="evidence" value="ECO:0007669"/>
    <property type="project" value="TreeGrafter"/>
</dbReference>
<proteinExistence type="predicted"/>
<evidence type="ECO:0000313" key="2">
    <source>
        <dbReference type="EMBL" id="ETO17778.1"/>
    </source>
</evidence>
<feature type="compositionally biased region" description="Basic and acidic residues" evidence="1">
    <location>
        <begin position="168"/>
        <end position="177"/>
    </location>
</feature>
<dbReference type="InterPro" id="IPR052373">
    <property type="entry name" value="Gamma-glu_amide_hydrolase"/>
</dbReference>
<dbReference type="GO" id="GO:0006751">
    <property type="term" value="P:glutathione catabolic process"/>
    <property type="evidence" value="ECO:0007669"/>
    <property type="project" value="TreeGrafter"/>
</dbReference>
<dbReference type="GO" id="GO:0005737">
    <property type="term" value="C:cytoplasm"/>
    <property type="evidence" value="ECO:0007669"/>
    <property type="project" value="TreeGrafter"/>
</dbReference>
<evidence type="ECO:0000313" key="3">
    <source>
        <dbReference type="Proteomes" id="UP000023152"/>
    </source>
</evidence>
<dbReference type="Gene3D" id="3.60.20.10">
    <property type="entry name" value="Glutamine Phosphoribosylpyrophosphate, subunit 1, domain 1"/>
    <property type="match status" value="1"/>
</dbReference>
<dbReference type="PANTHER" id="PTHR43187">
    <property type="entry name" value="GLUTAMINE AMIDOTRANSFERASE DUG3-RELATED"/>
    <property type="match status" value="1"/>
</dbReference>
<protein>
    <submittedName>
        <fullName evidence="2">Uncharacterized protein</fullName>
    </submittedName>
</protein>
<sequence>KKSKLRTFSMLNFAVSDGKTTLVSRLCVSTLKDPQPRKPATLYFSIGSRFAQCTDGVYRMQQSNMDEDVVIVSSERLTPVTEDWVSVPENHILLITHKANILLFAVDVNAELKKAKLEMKQAKKVNPFASQISLASSASSRSQKTQSQCSHDSTSSLLSSQDCSDLQAKQEEEKASK</sequence>
<keyword evidence="3" id="KW-1185">Reference proteome</keyword>
<feature type="non-terminal residue" evidence="2">
    <location>
        <position position="1"/>
    </location>
</feature>
<dbReference type="GO" id="GO:0008242">
    <property type="term" value="F:omega peptidase activity"/>
    <property type="evidence" value="ECO:0007669"/>
    <property type="project" value="TreeGrafter"/>
</dbReference>
<dbReference type="EMBL" id="ASPP01016010">
    <property type="protein sequence ID" value="ETO17778.1"/>
    <property type="molecule type" value="Genomic_DNA"/>
</dbReference>
<name>X6MUV2_RETFI</name>
<reference evidence="2 3" key="1">
    <citation type="journal article" date="2013" name="Curr. Biol.">
        <title>The Genome of the Foraminiferan Reticulomyxa filosa.</title>
        <authorList>
            <person name="Glockner G."/>
            <person name="Hulsmann N."/>
            <person name="Schleicher M."/>
            <person name="Noegel A.A."/>
            <person name="Eichinger L."/>
            <person name="Gallinger C."/>
            <person name="Pawlowski J."/>
            <person name="Sierra R."/>
            <person name="Euteneuer U."/>
            <person name="Pillet L."/>
            <person name="Moustafa A."/>
            <person name="Platzer M."/>
            <person name="Groth M."/>
            <person name="Szafranski K."/>
            <person name="Schliwa M."/>
        </authorList>
    </citation>
    <scope>NUCLEOTIDE SEQUENCE [LARGE SCALE GENOMIC DNA]</scope>
</reference>
<accession>X6MUV2</accession>
<dbReference type="InterPro" id="IPR029055">
    <property type="entry name" value="Ntn_hydrolases_N"/>
</dbReference>